<evidence type="ECO:0000313" key="3">
    <source>
        <dbReference type="EMBL" id="GFO42712.1"/>
    </source>
</evidence>
<protein>
    <submittedName>
        <fullName evidence="3">F-box only protein 21</fullName>
    </submittedName>
</protein>
<organism evidence="3 4">
    <name type="scientific">Plakobranchus ocellatus</name>
    <dbReference type="NCBI Taxonomy" id="259542"/>
    <lineage>
        <taxon>Eukaryota</taxon>
        <taxon>Metazoa</taxon>
        <taxon>Spiralia</taxon>
        <taxon>Lophotrochozoa</taxon>
        <taxon>Mollusca</taxon>
        <taxon>Gastropoda</taxon>
        <taxon>Heterobranchia</taxon>
        <taxon>Euthyneura</taxon>
        <taxon>Panpulmonata</taxon>
        <taxon>Sacoglossa</taxon>
        <taxon>Placobranchoidea</taxon>
        <taxon>Plakobranchidae</taxon>
        <taxon>Plakobranchus</taxon>
    </lineage>
</organism>
<dbReference type="Proteomes" id="UP000735302">
    <property type="component" value="Unassembled WGS sequence"/>
</dbReference>
<keyword evidence="1" id="KW-1133">Transmembrane helix</keyword>
<dbReference type="Gene3D" id="2.30.30.390">
    <property type="entry name" value="Hemimethylated DNA-binding domain"/>
    <property type="match status" value="1"/>
</dbReference>
<dbReference type="NCBIfam" id="TIGR02097">
    <property type="entry name" value="yccV"/>
    <property type="match status" value="1"/>
</dbReference>
<feature type="transmembrane region" description="Helical" evidence="1">
    <location>
        <begin position="12"/>
        <end position="29"/>
    </location>
</feature>
<reference evidence="3 4" key="1">
    <citation type="journal article" date="2021" name="Elife">
        <title>Chloroplast acquisition without the gene transfer in kleptoplastic sea slugs, Plakobranchus ocellatus.</title>
        <authorList>
            <person name="Maeda T."/>
            <person name="Takahashi S."/>
            <person name="Yoshida T."/>
            <person name="Shimamura S."/>
            <person name="Takaki Y."/>
            <person name="Nagai Y."/>
            <person name="Toyoda A."/>
            <person name="Suzuki Y."/>
            <person name="Arimoto A."/>
            <person name="Ishii H."/>
            <person name="Satoh N."/>
            <person name="Nishiyama T."/>
            <person name="Hasebe M."/>
            <person name="Maruyama T."/>
            <person name="Minagawa J."/>
            <person name="Obokata J."/>
            <person name="Shigenobu S."/>
        </authorList>
    </citation>
    <scope>NUCLEOTIDE SEQUENCE [LARGE SCALE GENOMIC DNA]</scope>
</reference>
<dbReference type="InterPro" id="IPR053189">
    <property type="entry name" value="Clp_protease_adapter_ClpF"/>
</dbReference>
<keyword evidence="1" id="KW-0472">Membrane</keyword>
<feature type="domain" description="Hemimethylated DNA-binding" evidence="2">
    <location>
        <begin position="125"/>
        <end position="226"/>
    </location>
</feature>
<accession>A0AAV4DFC5</accession>
<dbReference type="InterPro" id="IPR036623">
    <property type="entry name" value="Hemimethylated_DNA-bd_sf"/>
</dbReference>
<evidence type="ECO:0000256" key="1">
    <source>
        <dbReference type="SAM" id="Phobius"/>
    </source>
</evidence>
<dbReference type="PANTHER" id="PTHR48439:SF1">
    <property type="entry name" value="HEMIMETHYLATED DNA-BINDING DOMAIN-CONTAINING PROTEIN"/>
    <property type="match status" value="1"/>
</dbReference>
<comment type="caution">
    <text evidence="3">The sequence shown here is derived from an EMBL/GenBank/DDBJ whole genome shotgun (WGS) entry which is preliminary data.</text>
</comment>
<dbReference type="AlphaFoldDB" id="A0AAV4DFC5"/>
<dbReference type="InterPro" id="IPR011722">
    <property type="entry name" value="Hemimethylated_DNA-bd_dom"/>
</dbReference>
<sequence>MPLALPDLEIRSGLLFLVLVLAIPIQYYLSNQSAVPAAQRQAIFQSLVHSAQSLQAKYLSVKSWQKWCVNLIKRVDGWRTGTPYYTSDGHDDDRGESPAVEVFHYRDPEGYFAASTLIRSPRPEHVKFRVGQVVQNKLRGYKGVIIGWDPVAHAPEEWLEENHPPEKWHWRRMPNYAILVDSRDRPGKQITYVPQENIEVISNFEIQNPDVYEYFDSFDGTLYIMRPAIKLLYPHD</sequence>
<dbReference type="PANTHER" id="PTHR48439">
    <property type="entry name" value="HEMIMETHYLATED DNA-BINDING DOMAIN-CONTAINING PROTEIN"/>
    <property type="match status" value="1"/>
</dbReference>
<dbReference type="SMART" id="SM00992">
    <property type="entry name" value="YccV-like"/>
    <property type="match status" value="1"/>
</dbReference>
<gene>
    <name evidence="3" type="ORF">PoB_006921700</name>
</gene>
<dbReference type="GO" id="GO:0003677">
    <property type="term" value="F:DNA binding"/>
    <property type="evidence" value="ECO:0007669"/>
    <property type="project" value="InterPro"/>
</dbReference>
<name>A0AAV4DFC5_9GAST</name>
<dbReference type="SUPFAM" id="SSF141255">
    <property type="entry name" value="YccV-like"/>
    <property type="match status" value="1"/>
</dbReference>
<dbReference type="EMBL" id="BLXT01007816">
    <property type="protein sequence ID" value="GFO42712.1"/>
    <property type="molecule type" value="Genomic_DNA"/>
</dbReference>
<dbReference type="Pfam" id="PF08755">
    <property type="entry name" value="YccV-like"/>
    <property type="match status" value="1"/>
</dbReference>
<evidence type="ECO:0000259" key="2">
    <source>
        <dbReference type="SMART" id="SM00992"/>
    </source>
</evidence>
<proteinExistence type="predicted"/>
<keyword evidence="4" id="KW-1185">Reference proteome</keyword>
<keyword evidence="1" id="KW-0812">Transmembrane</keyword>
<evidence type="ECO:0000313" key="4">
    <source>
        <dbReference type="Proteomes" id="UP000735302"/>
    </source>
</evidence>